<gene>
    <name evidence="1" type="ORF">EWV81_11770</name>
</gene>
<organism evidence="1 2">
    <name type="scientific">Microcystis aeruginosa Ma_SC_T_19800800_S464</name>
    <dbReference type="NCBI Taxonomy" id="2486257"/>
    <lineage>
        <taxon>Bacteria</taxon>
        <taxon>Bacillati</taxon>
        <taxon>Cyanobacteriota</taxon>
        <taxon>Cyanophyceae</taxon>
        <taxon>Oscillatoriophycideae</taxon>
        <taxon>Chroococcales</taxon>
        <taxon>Microcystaceae</taxon>
        <taxon>Microcystis</taxon>
    </lineage>
</organism>
<reference evidence="1 2" key="1">
    <citation type="submission" date="2019-01" db="EMBL/GenBank/DDBJ databases">
        <title>Coherence of Microcystis species and biogeography revealed through population genomics.</title>
        <authorList>
            <person name="Perez-Carrascal O.M."/>
            <person name="Terrat Y."/>
            <person name="Giani A."/>
            <person name="Fortin N."/>
            <person name="Tromas N."/>
            <person name="Shapiro B.J."/>
        </authorList>
    </citation>
    <scope>NUCLEOTIDE SEQUENCE [LARGE SCALE GENOMIC DNA]</scope>
    <source>
        <strain evidence="1">Ma_SC_T_19800800_S464</strain>
    </source>
</reference>
<proteinExistence type="predicted"/>
<accession>A0A552DTJ4</accession>
<protein>
    <submittedName>
        <fullName evidence="1">Uncharacterized protein</fullName>
    </submittedName>
</protein>
<name>A0A552DTJ4_MICAE</name>
<dbReference type="EMBL" id="SFBL01000100">
    <property type="protein sequence ID" value="TRU25503.1"/>
    <property type="molecule type" value="Genomic_DNA"/>
</dbReference>
<evidence type="ECO:0000313" key="1">
    <source>
        <dbReference type="EMBL" id="TRU25503.1"/>
    </source>
</evidence>
<dbReference type="Proteomes" id="UP000319313">
    <property type="component" value="Unassembled WGS sequence"/>
</dbReference>
<evidence type="ECO:0000313" key="2">
    <source>
        <dbReference type="Proteomes" id="UP000319313"/>
    </source>
</evidence>
<comment type="caution">
    <text evidence="1">The sequence shown here is derived from an EMBL/GenBank/DDBJ whole genome shotgun (WGS) entry which is preliminary data.</text>
</comment>
<dbReference type="AlphaFoldDB" id="A0A552DTJ4"/>
<sequence length="128" mass="13758">MSNVQLSILFTNRKTNMSGSKTIHNSTPFTLNVTIIGRKGSEPSQDGNYVSASIAPNASYTLQYGNDQNPYMNVLRFSISGQGMTDDVSLRATERGGAGTLDAFYNTHSTITVGYIASTFSFPLSASN</sequence>